<dbReference type="EMBL" id="JAFBBZ010000001">
    <property type="protein sequence ID" value="MBM7507290.1"/>
    <property type="molecule type" value="Genomic_DNA"/>
</dbReference>
<dbReference type="PROSITE" id="PS51186">
    <property type="entry name" value="GNAT"/>
    <property type="match status" value="1"/>
</dbReference>
<dbReference type="Proteomes" id="UP000732378">
    <property type="component" value="Unassembled WGS sequence"/>
</dbReference>
<reference evidence="3 4" key="1">
    <citation type="submission" date="2021-01" db="EMBL/GenBank/DDBJ databases">
        <title>Sequencing the genomes of 1000 actinobacteria strains.</title>
        <authorList>
            <person name="Klenk H.-P."/>
        </authorList>
    </citation>
    <scope>NUCLEOTIDE SEQUENCE [LARGE SCALE GENOMIC DNA]</scope>
    <source>
        <strain evidence="3 4">DSM 18239</strain>
    </source>
</reference>
<evidence type="ECO:0000313" key="4">
    <source>
        <dbReference type="Proteomes" id="UP000732378"/>
    </source>
</evidence>
<organism evidence="3 4">
    <name type="scientific">Nocardioides salarius</name>
    <dbReference type="NCBI Taxonomy" id="374513"/>
    <lineage>
        <taxon>Bacteria</taxon>
        <taxon>Bacillati</taxon>
        <taxon>Actinomycetota</taxon>
        <taxon>Actinomycetes</taxon>
        <taxon>Propionibacteriales</taxon>
        <taxon>Nocardioidaceae</taxon>
        <taxon>Nocardioides</taxon>
    </lineage>
</organism>
<dbReference type="Gene3D" id="3.40.630.30">
    <property type="match status" value="1"/>
</dbReference>
<dbReference type="Pfam" id="PF24553">
    <property type="entry name" value="Rv0428c_C"/>
    <property type="match status" value="1"/>
</dbReference>
<keyword evidence="4" id="KW-1185">Reference proteome</keyword>
<dbReference type="InterPro" id="IPR056935">
    <property type="entry name" value="Rv0428c-like_C"/>
</dbReference>
<dbReference type="RefSeq" id="WP_193669062.1">
    <property type="nucleotide sequence ID" value="NZ_JACDTV010000007.1"/>
</dbReference>
<dbReference type="SUPFAM" id="SSF55729">
    <property type="entry name" value="Acyl-CoA N-acyltransferases (Nat)"/>
    <property type="match status" value="1"/>
</dbReference>
<sequence>MPESSEAHPSGAASPPPGAPHLGPHVVGTRVVVRSVVRRDGAPGVVETGPSGGPAMTDVLGTCLAWGEGVCVVQPADGEPVTIAIGDIVAGKPVPPRASVRQRVSAREAEAHSFVLFPDVERRDVGEWVLRSDPAPIGRLHKRANSALAMGDPGCGLDEAERAVLDFYAERGREPMVAVEAESDVEAAFRERGWVGHPSGEVEFRLGSLVAVRRRRRGRGRGLGVVALEGDRDERVHVVVPGPAEALAEGRGAVHDDWLGLNGLRTHLAHRRQGLAGEVLDALLEWGAERGAMTVWLHVETDNPAARALYDDLGLAVHHVGRYLVPGAPA</sequence>
<dbReference type="CDD" id="cd04301">
    <property type="entry name" value="NAT_SF"/>
    <property type="match status" value="1"/>
</dbReference>
<gene>
    <name evidence="3" type="ORF">JOE61_001104</name>
</gene>
<comment type="caution">
    <text evidence="3">The sequence shown here is derived from an EMBL/GenBank/DDBJ whole genome shotgun (WGS) entry which is preliminary data.</text>
</comment>
<feature type="compositionally biased region" description="Low complexity" evidence="1">
    <location>
        <begin position="1"/>
        <end position="13"/>
    </location>
</feature>
<name>A0ABS2M817_9ACTN</name>
<evidence type="ECO:0000256" key="1">
    <source>
        <dbReference type="SAM" id="MobiDB-lite"/>
    </source>
</evidence>
<evidence type="ECO:0000313" key="3">
    <source>
        <dbReference type="EMBL" id="MBM7507290.1"/>
    </source>
</evidence>
<evidence type="ECO:0000259" key="2">
    <source>
        <dbReference type="PROSITE" id="PS51186"/>
    </source>
</evidence>
<feature type="domain" description="N-acetyltransferase" evidence="2">
    <location>
        <begin position="175"/>
        <end position="330"/>
    </location>
</feature>
<accession>A0ABS2M817</accession>
<proteinExistence type="predicted"/>
<dbReference type="InterPro" id="IPR016181">
    <property type="entry name" value="Acyl_CoA_acyltransferase"/>
</dbReference>
<feature type="region of interest" description="Disordered" evidence="1">
    <location>
        <begin position="1"/>
        <end position="25"/>
    </location>
</feature>
<protein>
    <submittedName>
        <fullName evidence="3">GNAT superfamily N-acetyltransferase</fullName>
    </submittedName>
</protein>
<dbReference type="InterPro" id="IPR000182">
    <property type="entry name" value="GNAT_dom"/>
</dbReference>